<protein>
    <submittedName>
        <fullName evidence="2">Universal stress protein UspA-like protein</fullName>
    </submittedName>
</protein>
<evidence type="ECO:0000313" key="2">
    <source>
        <dbReference type="EMBL" id="AGB38446.1"/>
    </source>
</evidence>
<dbReference type="EMBL" id="CP003929">
    <property type="protein sequence ID" value="AGB38446.1"/>
    <property type="molecule type" value="Genomic_DNA"/>
</dbReference>
<evidence type="ECO:0000259" key="1">
    <source>
        <dbReference type="Pfam" id="PF00582"/>
    </source>
</evidence>
<dbReference type="eggNOG" id="arCOG00450">
    <property type="taxonomic scope" value="Archaea"/>
</dbReference>
<dbReference type="InterPro" id="IPR014729">
    <property type="entry name" value="Rossmann-like_a/b/a_fold"/>
</dbReference>
<proteinExistence type="predicted"/>
<dbReference type="HOGENOM" id="CLU_147145_0_0_2"/>
<dbReference type="AlphaFoldDB" id="L0K0B9"/>
<keyword evidence="3" id="KW-1185">Reference proteome</keyword>
<evidence type="ECO:0000313" key="3">
    <source>
        <dbReference type="Proteomes" id="UP000010878"/>
    </source>
</evidence>
<dbReference type="SUPFAM" id="SSF52402">
    <property type="entry name" value="Adenine nucleotide alpha hydrolases-like"/>
    <property type="match status" value="1"/>
</dbReference>
<name>L0K0B9_9EURY</name>
<reference evidence="2 3" key="1">
    <citation type="submission" date="2012-11" db="EMBL/GenBank/DDBJ databases">
        <title>FINISHED of Natronococcus occultus SP4, DSM 3396.</title>
        <authorList>
            <consortium name="DOE Joint Genome Institute"/>
            <person name="Eisen J."/>
            <person name="Huntemann M."/>
            <person name="Wei C.-L."/>
            <person name="Han J."/>
            <person name="Detter J.C."/>
            <person name="Han C."/>
            <person name="Tapia R."/>
            <person name="Chen A."/>
            <person name="Kyrpides N."/>
            <person name="Mavromatis K."/>
            <person name="Markowitz V."/>
            <person name="Szeto E."/>
            <person name="Ivanova N."/>
            <person name="Mikhailova N."/>
            <person name="Ovchinnikova G."/>
            <person name="Pagani I."/>
            <person name="Pati A."/>
            <person name="Goodwin L."/>
            <person name="Nordberg H.P."/>
            <person name="Cantor M.N."/>
            <person name="Hua S.X."/>
            <person name="Woyke T."/>
            <person name="Eisen J."/>
            <person name="Klenk H.-P."/>
            <person name="Klenk H.-P."/>
        </authorList>
    </citation>
    <scope>NUCLEOTIDE SEQUENCE [LARGE SCALE GENOMIC DNA]</scope>
    <source>
        <strain evidence="2 3">SP4</strain>
    </source>
</reference>
<dbReference type="Proteomes" id="UP000010878">
    <property type="component" value="Chromosome"/>
</dbReference>
<dbReference type="Gene3D" id="3.40.50.620">
    <property type="entry name" value="HUPs"/>
    <property type="match status" value="1"/>
</dbReference>
<dbReference type="GeneID" id="14404472"/>
<dbReference type="KEGG" id="nou:Natoc_2685"/>
<feature type="domain" description="UspA" evidence="1">
    <location>
        <begin position="4"/>
        <end position="133"/>
    </location>
</feature>
<dbReference type="OrthoDB" id="202478at2157"/>
<dbReference type="Pfam" id="PF00582">
    <property type="entry name" value="Usp"/>
    <property type="match status" value="1"/>
</dbReference>
<dbReference type="RefSeq" id="WP_015321886.1">
    <property type="nucleotide sequence ID" value="NC_019974.1"/>
</dbReference>
<organism evidence="2 3">
    <name type="scientific">Natronococcus occultus SP4</name>
    <dbReference type="NCBI Taxonomy" id="694430"/>
    <lineage>
        <taxon>Archaea</taxon>
        <taxon>Methanobacteriati</taxon>
        <taxon>Methanobacteriota</taxon>
        <taxon>Stenosarchaea group</taxon>
        <taxon>Halobacteria</taxon>
        <taxon>Halobacteriales</taxon>
        <taxon>Natrialbaceae</taxon>
        <taxon>Natronococcus</taxon>
    </lineage>
</organism>
<dbReference type="InterPro" id="IPR006016">
    <property type="entry name" value="UspA"/>
</dbReference>
<sequence>MGLFQHLLVPIATESDVRTTCAALEPYLEDLERVTVVHVIEKAGGAPDKAPLEKRREDAAEFLATAETMLGEFVAVDTRTVFATDVVPAFFAAADEAGADAIAFRARGGSRIRRILAGDITTNLVTDPELPVISLPNPETNAR</sequence>
<accession>L0K0B9</accession>
<gene>
    <name evidence="2" type="ORF">Natoc_2685</name>
</gene>